<accession>B7P2S2</accession>
<dbReference type="VEuPathDB" id="VectorBase:ISCI000315"/>
<protein>
    <submittedName>
        <fullName evidence="1 2">Uncharacterized protein</fullName>
    </submittedName>
</protein>
<feature type="non-terminal residue" evidence="1">
    <location>
        <position position="1"/>
    </location>
</feature>
<dbReference type="PaxDb" id="6945-B7P2S2"/>
<reference evidence="2" key="2">
    <citation type="submission" date="2020-05" db="UniProtKB">
        <authorList>
            <consortium name="EnsemblMetazoa"/>
        </authorList>
    </citation>
    <scope>IDENTIFICATION</scope>
    <source>
        <strain evidence="2">wikel</strain>
    </source>
</reference>
<organism>
    <name type="scientific">Ixodes scapularis</name>
    <name type="common">Black-legged tick</name>
    <name type="synonym">Deer tick</name>
    <dbReference type="NCBI Taxonomy" id="6945"/>
    <lineage>
        <taxon>Eukaryota</taxon>
        <taxon>Metazoa</taxon>
        <taxon>Ecdysozoa</taxon>
        <taxon>Arthropoda</taxon>
        <taxon>Chelicerata</taxon>
        <taxon>Arachnida</taxon>
        <taxon>Acari</taxon>
        <taxon>Parasitiformes</taxon>
        <taxon>Ixodida</taxon>
        <taxon>Ixodoidea</taxon>
        <taxon>Ixodidae</taxon>
        <taxon>Ixodinae</taxon>
        <taxon>Ixodes</taxon>
    </lineage>
</organism>
<name>B7P2S2_IXOSC</name>
<reference evidence="1 3" key="1">
    <citation type="submission" date="2008-03" db="EMBL/GenBank/DDBJ databases">
        <title>Annotation of Ixodes scapularis.</title>
        <authorList>
            <consortium name="Ixodes scapularis Genome Project Consortium"/>
            <person name="Caler E."/>
            <person name="Hannick L.I."/>
            <person name="Bidwell S."/>
            <person name="Joardar V."/>
            <person name="Thiagarajan M."/>
            <person name="Amedeo P."/>
            <person name="Galinsky K.J."/>
            <person name="Schobel S."/>
            <person name="Inman J."/>
            <person name="Hostetler J."/>
            <person name="Miller J."/>
            <person name="Hammond M."/>
            <person name="Megy K."/>
            <person name="Lawson D."/>
            <person name="Kodira C."/>
            <person name="Sutton G."/>
            <person name="Meyer J."/>
            <person name="Hill C.A."/>
            <person name="Birren B."/>
            <person name="Nene V."/>
            <person name="Collins F."/>
            <person name="Alarcon-Chaidez F."/>
            <person name="Wikel S."/>
            <person name="Strausberg R."/>
        </authorList>
    </citation>
    <scope>NUCLEOTIDE SEQUENCE [LARGE SCALE GENOMIC DNA]</scope>
    <source>
        <strain evidence="3">Wikel</strain>
        <strain evidence="1">Wikel colony</strain>
    </source>
</reference>
<dbReference type="Proteomes" id="UP000001555">
    <property type="component" value="Unassembled WGS sequence"/>
</dbReference>
<proteinExistence type="predicted"/>
<evidence type="ECO:0000313" key="2">
    <source>
        <dbReference type="EnsemblMetazoa" id="ISCW000315-PA"/>
    </source>
</evidence>
<dbReference type="EMBL" id="ABJB010898447">
    <property type="status" value="NOT_ANNOTATED_CDS"/>
    <property type="molecule type" value="Genomic_DNA"/>
</dbReference>
<gene>
    <name evidence="1" type="ORF">IscW_ISCW000315</name>
</gene>
<dbReference type="EnsemblMetazoa" id="ISCW000315-RA">
    <property type="protein sequence ID" value="ISCW000315-PA"/>
    <property type="gene ID" value="ISCW000315"/>
</dbReference>
<dbReference type="VEuPathDB" id="VectorBase:ISCW000315"/>
<evidence type="ECO:0000313" key="3">
    <source>
        <dbReference type="Proteomes" id="UP000001555"/>
    </source>
</evidence>
<dbReference type="EMBL" id="DS624465">
    <property type="protein sequence ID" value="EEC00894.1"/>
    <property type="molecule type" value="Genomic_DNA"/>
</dbReference>
<evidence type="ECO:0000313" key="1">
    <source>
        <dbReference type="EMBL" id="EEC00894.1"/>
    </source>
</evidence>
<sequence>LRLTYLIVGRRPCESSLLLQETLSTIFPSWLATDVVDAVVSSLRGACKWCDSHILGKRYEIDVSLRHRLSKTSA</sequence>
<keyword evidence="3" id="KW-1185">Reference proteome</keyword>
<dbReference type="HOGENOM" id="CLU_2694896_0_0_1"/>
<dbReference type="AlphaFoldDB" id="B7P2S2"/>
<dbReference type="InParanoid" id="B7P2S2"/>